<keyword evidence="4" id="KW-0411">Iron-sulfur</keyword>
<proteinExistence type="inferred from homology"/>
<evidence type="ECO:0000256" key="6">
    <source>
        <dbReference type="ARBA" id="ARBA00038001"/>
    </source>
</evidence>
<name>A0A2V2ZLR3_9BACI</name>
<sequence length="117" mass="12745">MAFCIGELSNIPAGKALITEINGTSIGIFFEDGEVYAVRNVCPHKLAPICEGAVCGTMLPSKPSQFEFGLEGKVLRCPWHGWEFSLETGEALFGISNRKVKTYPVVVKDGMIYVEMG</sequence>
<dbReference type="InterPro" id="IPR017941">
    <property type="entry name" value="Rieske_2Fe-2S"/>
</dbReference>
<dbReference type="GO" id="GO:0016705">
    <property type="term" value="F:oxidoreductase activity, acting on paired donors, with incorporation or reduction of molecular oxygen"/>
    <property type="evidence" value="ECO:0007669"/>
    <property type="project" value="UniProtKB-ARBA"/>
</dbReference>
<evidence type="ECO:0000256" key="2">
    <source>
        <dbReference type="ARBA" id="ARBA00022723"/>
    </source>
</evidence>
<keyword evidence="1" id="KW-0001">2Fe-2S</keyword>
<dbReference type="PANTHER" id="PTHR21496:SF0">
    <property type="entry name" value="RIESKE DOMAIN-CONTAINING PROTEIN"/>
    <property type="match status" value="1"/>
</dbReference>
<dbReference type="RefSeq" id="WP_110066861.1">
    <property type="nucleotide sequence ID" value="NZ_QGTW01000014.1"/>
</dbReference>
<keyword evidence="2" id="KW-0479">Metal-binding</keyword>
<comment type="cofactor">
    <cofactor evidence="5">
        <name>[2Fe-2S] cluster</name>
        <dbReference type="ChEBI" id="CHEBI:190135"/>
    </cofactor>
</comment>
<dbReference type="Proteomes" id="UP000247150">
    <property type="component" value="Unassembled WGS sequence"/>
</dbReference>
<evidence type="ECO:0000313" key="8">
    <source>
        <dbReference type="EMBL" id="PWW20803.1"/>
    </source>
</evidence>
<dbReference type="GO" id="GO:0004497">
    <property type="term" value="F:monooxygenase activity"/>
    <property type="evidence" value="ECO:0007669"/>
    <property type="project" value="UniProtKB-ARBA"/>
</dbReference>
<evidence type="ECO:0000259" key="7">
    <source>
        <dbReference type="PROSITE" id="PS51296"/>
    </source>
</evidence>
<dbReference type="Gene3D" id="2.102.10.10">
    <property type="entry name" value="Rieske [2Fe-2S] iron-sulphur domain"/>
    <property type="match status" value="1"/>
</dbReference>
<evidence type="ECO:0000256" key="1">
    <source>
        <dbReference type="ARBA" id="ARBA00022714"/>
    </source>
</evidence>
<comment type="similarity">
    <text evidence="6">Belongs to the bacterial ring-hydroxylating dioxygenase ferredoxin component family.</text>
</comment>
<dbReference type="GO" id="GO:0046872">
    <property type="term" value="F:metal ion binding"/>
    <property type="evidence" value="ECO:0007669"/>
    <property type="project" value="UniProtKB-KW"/>
</dbReference>
<protein>
    <submittedName>
        <fullName evidence="8">Nitrite reductase/ring-hydroxylating ferredoxin subunit</fullName>
    </submittedName>
</protein>
<dbReference type="InterPro" id="IPR036922">
    <property type="entry name" value="Rieske_2Fe-2S_sf"/>
</dbReference>
<dbReference type="GO" id="GO:0051537">
    <property type="term" value="F:2 iron, 2 sulfur cluster binding"/>
    <property type="evidence" value="ECO:0007669"/>
    <property type="project" value="UniProtKB-KW"/>
</dbReference>
<feature type="domain" description="Rieske" evidence="7">
    <location>
        <begin position="3"/>
        <end position="114"/>
    </location>
</feature>
<evidence type="ECO:0000256" key="4">
    <source>
        <dbReference type="ARBA" id="ARBA00023014"/>
    </source>
</evidence>
<dbReference type="OrthoDB" id="9795104at2"/>
<evidence type="ECO:0000256" key="3">
    <source>
        <dbReference type="ARBA" id="ARBA00023004"/>
    </source>
</evidence>
<dbReference type="AlphaFoldDB" id="A0A2V2ZLR3"/>
<accession>A0A2V2ZLR3</accession>
<keyword evidence="3" id="KW-0408">Iron</keyword>
<reference evidence="8 9" key="1">
    <citation type="submission" date="2018-05" db="EMBL/GenBank/DDBJ databases">
        <title>Freshwater and sediment microbial communities from various areas in North America, analyzing microbe dynamics in response to fracking.</title>
        <authorList>
            <person name="Lamendella R."/>
        </authorList>
    </citation>
    <scope>NUCLEOTIDE SEQUENCE [LARGE SCALE GENOMIC DNA]</scope>
    <source>
        <strain evidence="8 9">15_TX</strain>
    </source>
</reference>
<evidence type="ECO:0000256" key="5">
    <source>
        <dbReference type="ARBA" id="ARBA00034078"/>
    </source>
</evidence>
<organism evidence="8 9">
    <name type="scientific">Cytobacillus oceanisediminis</name>
    <dbReference type="NCBI Taxonomy" id="665099"/>
    <lineage>
        <taxon>Bacteria</taxon>
        <taxon>Bacillati</taxon>
        <taxon>Bacillota</taxon>
        <taxon>Bacilli</taxon>
        <taxon>Bacillales</taxon>
        <taxon>Bacillaceae</taxon>
        <taxon>Cytobacillus</taxon>
    </lineage>
</organism>
<evidence type="ECO:0000313" key="9">
    <source>
        <dbReference type="Proteomes" id="UP000247150"/>
    </source>
</evidence>
<dbReference type="EMBL" id="QGTW01000014">
    <property type="protein sequence ID" value="PWW20803.1"/>
    <property type="molecule type" value="Genomic_DNA"/>
</dbReference>
<comment type="caution">
    <text evidence="8">The sequence shown here is derived from an EMBL/GenBank/DDBJ whole genome shotgun (WGS) entry which is preliminary data.</text>
</comment>
<dbReference type="PANTHER" id="PTHR21496">
    <property type="entry name" value="FERREDOXIN-RELATED"/>
    <property type="match status" value="1"/>
</dbReference>
<dbReference type="PROSITE" id="PS51296">
    <property type="entry name" value="RIESKE"/>
    <property type="match status" value="1"/>
</dbReference>
<dbReference type="Pfam" id="PF00355">
    <property type="entry name" value="Rieske"/>
    <property type="match status" value="1"/>
</dbReference>
<gene>
    <name evidence="8" type="ORF">DFO73_11496</name>
</gene>
<dbReference type="SUPFAM" id="SSF50022">
    <property type="entry name" value="ISP domain"/>
    <property type="match status" value="1"/>
</dbReference>